<dbReference type="Proteomes" id="UP000635565">
    <property type="component" value="Unassembled WGS sequence"/>
</dbReference>
<gene>
    <name evidence="1" type="ORF">KSZ_53000</name>
</gene>
<organism evidence="1 2">
    <name type="scientific">Dictyobacter formicarum</name>
    <dbReference type="NCBI Taxonomy" id="2778368"/>
    <lineage>
        <taxon>Bacteria</taxon>
        <taxon>Bacillati</taxon>
        <taxon>Chloroflexota</taxon>
        <taxon>Ktedonobacteria</taxon>
        <taxon>Ktedonobacterales</taxon>
        <taxon>Dictyobacteraceae</taxon>
        <taxon>Dictyobacter</taxon>
    </lineage>
</organism>
<name>A0ABQ3VNQ3_9CHLR</name>
<evidence type="ECO:0000313" key="2">
    <source>
        <dbReference type="Proteomes" id="UP000635565"/>
    </source>
</evidence>
<dbReference type="EMBL" id="BNJJ01000016">
    <property type="protein sequence ID" value="GHO87294.1"/>
    <property type="molecule type" value="Genomic_DNA"/>
</dbReference>
<protein>
    <submittedName>
        <fullName evidence="1">Uncharacterized protein</fullName>
    </submittedName>
</protein>
<proteinExistence type="predicted"/>
<comment type="caution">
    <text evidence="1">The sequence shown here is derived from an EMBL/GenBank/DDBJ whole genome shotgun (WGS) entry which is preliminary data.</text>
</comment>
<reference evidence="1 2" key="1">
    <citation type="journal article" date="2021" name="Int. J. Syst. Evol. Microbiol.">
        <title>Reticulibacter mediterranei gen. nov., sp. nov., within the new family Reticulibacteraceae fam. nov., and Ktedonospora formicarum gen. nov., sp. nov., Ktedonobacter robiniae sp. nov., Dictyobacter formicarum sp. nov. and Dictyobacter arantiisoli sp. nov., belonging to the class Ktedonobacteria.</title>
        <authorList>
            <person name="Yabe S."/>
            <person name="Zheng Y."/>
            <person name="Wang C.M."/>
            <person name="Sakai Y."/>
            <person name="Abe K."/>
            <person name="Yokota A."/>
            <person name="Donadio S."/>
            <person name="Cavaletti L."/>
            <person name="Monciardini P."/>
        </authorList>
    </citation>
    <scope>NUCLEOTIDE SEQUENCE [LARGE SCALE GENOMIC DNA]</scope>
    <source>
        <strain evidence="1 2">SOSP1-9</strain>
    </source>
</reference>
<evidence type="ECO:0000313" key="1">
    <source>
        <dbReference type="EMBL" id="GHO87294.1"/>
    </source>
</evidence>
<accession>A0ABQ3VNQ3</accession>
<keyword evidence="2" id="KW-1185">Reference proteome</keyword>
<sequence length="230" mass="26380">MKVNINKQNMFVVSGALIGTLAGATSLLARHVHQEIQRRGYPTWHECRCDFKTQDTIFQVWHSRHEQRGETIIAQEWGTYLVNPPTWLRALLHHSTQVLAVLNPLGHYIERVTLSPQQSYQFAAILQASATNEDLPEPTFKDDLYVIWRREVLHFPRYLFDAYLRRLYPVNVSSERLTQEEGLPALWDPSSNLPLPNEGTLLETPVGTRIDCIGWAPAQISYCTARSSQN</sequence>